<proteinExistence type="inferred from homology"/>
<dbReference type="RefSeq" id="WP_085120539.1">
    <property type="nucleotide sequence ID" value="NZ_FWZX01000001.1"/>
</dbReference>
<feature type="chain" id="PRO_5012780133" description="SoxAX cytochrome complex subunit A" evidence="18">
    <location>
        <begin position="20"/>
        <end position="266"/>
    </location>
</feature>
<evidence type="ECO:0000256" key="5">
    <source>
        <dbReference type="ARBA" id="ARBA00022679"/>
    </source>
</evidence>
<dbReference type="Proteomes" id="UP000192917">
    <property type="component" value="Unassembled WGS sequence"/>
</dbReference>
<keyword evidence="8 14" id="KW-0574">Periplasm</keyword>
<feature type="domain" description="Cytochrome c" evidence="19">
    <location>
        <begin position="166"/>
        <end position="259"/>
    </location>
</feature>
<dbReference type="AlphaFoldDB" id="A0A1Y6B379"/>
<keyword evidence="9 14" id="KW-0249">Electron transport</keyword>
<feature type="binding site" description="covalent" evidence="16">
    <location>
        <position position="85"/>
    </location>
    <ligand>
        <name>heme c</name>
        <dbReference type="ChEBI" id="CHEBI:61717"/>
        <label>1</label>
    </ligand>
</feature>
<evidence type="ECO:0000256" key="1">
    <source>
        <dbReference type="ARBA" id="ARBA00004418"/>
    </source>
</evidence>
<dbReference type="GO" id="GO:0019417">
    <property type="term" value="P:sulfur oxidation"/>
    <property type="evidence" value="ECO:0007669"/>
    <property type="project" value="InterPro"/>
</dbReference>
<feature type="binding site" description="axial binding residue" evidence="17">
    <location>
        <position position="119"/>
    </location>
    <ligand>
        <name>heme c</name>
        <dbReference type="ChEBI" id="CHEBI:61717"/>
        <label>1</label>
    </ligand>
    <ligandPart>
        <name>Fe</name>
        <dbReference type="ChEBI" id="CHEBI:18248"/>
    </ligandPart>
</feature>
<feature type="binding site" evidence="16">
    <location>
        <position position="223"/>
    </location>
    <ligand>
        <name>substrate</name>
    </ligand>
</feature>
<dbReference type="GO" id="GO:0046872">
    <property type="term" value="F:metal ion binding"/>
    <property type="evidence" value="ECO:0007669"/>
    <property type="project" value="UniProtKB-KW"/>
</dbReference>
<dbReference type="GO" id="GO:0009055">
    <property type="term" value="F:electron transfer activity"/>
    <property type="evidence" value="ECO:0007669"/>
    <property type="project" value="InterPro"/>
</dbReference>
<dbReference type="NCBIfam" id="TIGR04484">
    <property type="entry name" value="thiosulf_SoxA"/>
    <property type="match status" value="1"/>
</dbReference>
<feature type="binding site" description="axial binding residue" evidence="17">
    <location>
        <position position="186"/>
    </location>
    <ligand>
        <name>heme c</name>
        <dbReference type="ChEBI" id="CHEBI:61717"/>
        <label>2</label>
    </ligand>
    <ligandPart>
        <name>Fe</name>
        <dbReference type="ChEBI" id="CHEBI:18248"/>
    </ligandPart>
</feature>
<keyword evidence="4 14" id="KW-0349">Heme</keyword>
<feature type="binding site" description="covalent" evidence="16">
    <location>
        <position position="82"/>
    </location>
    <ligand>
        <name>heme c</name>
        <dbReference type="ChEBI" id="CHEBI:61717"/>
        <label>1</label>
    </ligand>
</feature>
<evidence type="ECO:0000256" key="10">
    <source>
        <dbReference type="ARBA" id="ARBA00023004"/>
    </source>
</evidence>
<evidence type="ECO:0000259" key="19">
    <source>
        <dbReference type="Pfam" id="PF21342"/>
    </source>
</evidence>
<evidence type="ECO:0000256" key="9">
    <source>
        <dbReference type="ARBA" id="ARBA00022982"/>
    </source>
</evidence>
<evidence type="ECO:0000256" key="3">
    <source>
        <dbReference type="ARBA" id="ARBA00022448"/>
    </source>
</evidence>
<keyword evidence="3 14" id="KW-0813">Transport</keyword>
<comment type="catalytic activity">
    <reaction evidence="12 14">
        <text>L-cysteinyl-[SoxY protein] + thiosulfate + 2 Fe(III)-[cytochrome c] = S-sulfosulfanyl-L-cysteinyl-[SoxY protein] + 2 Fe(II)-[cytochrome c] + 2 H(+)</text>
        <dbReference type="Rhea" id="RHEA:56720"/>
        <dbReference type="Rhea" id="RHEA-COMP:10350"/>
        <dbReference type="Rhea" id="RHEA-COMP:14328"/>
        <dbReference type="Rhea" id="RHEA-COMP:14399"/>
        <dbReference type="Rhea" id="RHEA-COMP:14691"/>
        <dbReference type="ChEBI" id="CHEBI:15378"/>
        <dbReference type="ChEBI" id="CHEBI:29033"/>
        <dbReference type="ChEBI" id="CHEBI:29034"/>
        <dbReference type="ChEBI" id="CHEBI:29950"/>
        <dbReference type="ChEBI" id="CHEBI:33542"/>
        <dbReference type="ChEBI" id="CHEBI:139321"/>
        <dbReference type="EC" id="2.8.5.2"/>
    </reaction>
</comment>
<gene>
    <name evidence="20" type="ORF">SAMN05428998_101178</name>
</gene>
<evidence type="ECO:0000256" key="14">
    <source>
        <dbReference type="PIRNR" id="PIRNR038455"/>
    </source>
</evidence>
<evidence type="ECO:0000256" key="15">
    <source>
        <dbReference type="PIRSR" id="PIRSR038455-1"/>
    </source>
</evidence>
<dbReference type="GO" id="GO:0070069">
    <property type="term" value="C:cytochrome complex"/>
    <property type="evidence" value="ECO:0007669"/>
    <property type="project" value="InterPro"/>
</dbReference>
<evidence type="ECO:0000256" key="11">
    <source>
        <dbReference type="ARBA" id="ARBA00025746"/>
    </source>
</evidence>
<feature type="binding site" description="axial binding residue" evidence="17">
    <location>
        <position position="227"/>
    </location>
    <ligand>
        <name>heme c</name>
        <dbReference type="ChEBI" id="CHEBI:61717"/>
        <label>2</label>
    </ligand>
    <ligandPart>
        <name>Fe</name>
        <dbReference type="ChEBI" id="CHEBI:18248"/>
    </ligandPart>
</feature>
<evidence type="ECO:0000256" key="8">
    <source>
        <dbReference type="ARBA" id="ARBA00022764"/>
    </source>
</evidence>
<dbReference type="InterPro" id="IPR025710">
    <property type="entry name" value="SoxA"/>
</dbReference>
<dbReference type="SUPFAM" id="SSF46626">
    <property type="entry name" value="Cytochrome c"/>
    <property type="match status" value="2"/>
</dbReference>
<dbReference type="InterPro" id="IPR009056">
    <property type="entry name" value="Cyt_c-like_dom"/>
</dbReference>
<keyword evidence="7 18" id="KW-0732">Signal</keyword>
<dbReference type="GO" id="GO:0020037">
    <property type="term" value="F:heme binding"/>
    <property type="evidence" value="ECO:0007669"/>
    <property type="project" value="InterPro"/>
</dbReference>
<evidence type="ECO:0000313" key="21">
    <source>
        <dbReference type="Proteomes" id="UP000192917"/>
    </source>
</evidence>
<comment type="subcellular location">
    <subcellularLocation>
        <location evidence="1 14">Periplasm</location>
    </subcellularLocation>
</comment>
<dbReference type="Pfam" id="PF21342">
    <property type="entry name" value="SoxA-TsdA_cyt-c"/>
    <property type="match status" value="2"/>
</dbReference>
<feature type="binding site" description="axial binding residue" evidence="17">
    <location>
        <position position="86"/>
    </location>
    <ligand>
        <name>heme c</name>
        <dbReference type="ChEBI" id="CHEBI:61717"/>
        <label>1</label>
    </ligand>
    <ligandPart>
        <name>Fe</name>
        <dbReference type="ChEBI" id="CHEBI:18248"/>
    </ligandPart>
</feature>
<feature type="signal peptide" evidence="18">
    <location>
        <begin position="1"/>
        <end position="19"/>
    </location>
</feature>
<keyword evidence="5 14" id="KW-0808">Transferase</keyword>
<keyword evidence="10 14" id="KW-0408">Iron</keyword>
<feature type="domain" description="Cytochrome c" evidence="19">
    <location>
        <begin position="67"/>
        <end position="152"/>
    </location>
</feature>
<evidence type="ECO:0000256" key="6">
    <source>
        <dbReference type="ARBA" id="ARBA00022723"/>
    </source>
</evidence>
<dbReference type="PIRSF" id="PIRSF038455">
    <property type="entry name" value="SoxA"/>
    <property type="match status" value="1"/>
</dbReference>
<evidence type="ECO:0000313" key="20">
    <source>
        <dbReference type="EMBL" id="SME89120.1"/>
    </source>
</evidence>
<comment type="similarity">
    <text evidence="11 14">Belongs to the SoxA family.</text>
</comment>
<evidence type="ECO:0000256" key="7">
    <source>
        <dbReference type="ARBA" id="ARBA00022729"/>
    </source>
</evidence>
<organism evidence="20 21">
    <name type="scientific">Tistlia consotensis USBA 355</name>
    <dbReference type="NCBI Taxonomy" id="560819"/>
    <lineage>
        <taxon>Bacteria</taxon>
        <taxon>Pseudomonadati</taxon>
        <taxon>Pseudomonadota</taxon>
        <taxon>Alphaproteobacteria</taxon>
        <taxon>Rhodospirillales</taxon>
        <taxon>Rhodovibrionaceae</taxon>
        <taxon>Tistlia</taxon>
    </lineage>
</organism>
<dbReference type="GO" id="GO:0016669">
    <property type="term" value="F:oxidoreductase activity, acting on a sulfur group of donors, cytochrome as acceptor"/>
    <property type="evidence" value="ECO:0007669"/>
    <property type="project" value="InterPro"/>
</dbReference>
<evidence type="ECO:0000256" key="4">
    <source>
        <dbReference type="ARBA" id="ARBA00022617"/>
    </source>
</evidence>
<evidence type="ECO:0000256" key="13">
    <source>
        <dbReference type="ARBA" id="ARBA00048423"/>
    </source>
</evidence>
<keyword evidence="21" id="KW-1185">Reference proteome</keyword>
<sequence>MRRFAIALAAAGVISVAGAGVAFTETMDWGKYQAGDKRSGYTYAQPETRAMQDDEFENPGFLLMESATAMWSKPEGAAGKSCADCHGDVSSMKGVATRYPVFFKPSGKMMNIEQRINQCRTEQMKAEPWKWESDQLLGMTVLVKYQSEGLPMNVAIDGPAAPFYEKGKAFYYERRGQLDLACSNCHEDHSGQNLRANILSQGMPNGFPTYRLKWQKVGSLHRRFKGCNDQVRAEPYKPGSDEYVDLELFVSHRANGLPVETPSVRN</sequence>
<keyword evidence="6 14" id="KW-0479">Metal-binding</keyword>
<protein>
    <recommendedName>
        <fullName evidence="14">SoxAX cytochrome complex subunit A</fullName>
        <ecNumber evidence="14">2.8.5.2</ecNumber>
    </recommendedName>
    <alternativeName>
        <fullName evidence="14">Protein SoxA</fullName>
    </alternativeName>
    <alternativeName>
        <fullName evidence="14">Sulfur oxidizing protein A</fullName>
    </alternativeName>
    <alternativeName>
        <fullName evidence="14">Thiosulfate-oxidizing multienzyme system protein SoxA</fullName>
    </alternativeName>
</protein>
<evidence type="ECO:0000256" key="12">
    <source>
        <dbReference type="ARBA" id="ARBA00048077"/>
    </source>
</evidence>
<dbReference type="InterPro" id="IPR036909">
    <property type="entry name" value="Cyt_c-like_dom_sf"/>
</dbReference>
<dbReference type="GO" id="GO:0042597">
    <property type="term" value="C:periplasmic space"/>
    <property type="evidence" value="ECO:0007669"/>
    <property type="project" value="UniProtKB-SubCell"/>
</dbReference>
<name>A0A1Y6B379_9PROT</name>
<dbReference type="Gene3D" id="1.10.760.10">
    <property type="entry name" value="Cytochrome c-like domain"/>
    <property type="match status" value="2"/>
</dbReference>
<dbReference type="EC" id="2.8.5.2" evidence="14"/>
<evidence type="ECO:0000256" key="16">
    <source>
        <dbReference type="PIRSR" id="PIRSR038455-2"/>
    </source>
</evidence>
<dbReference type="GO" id="GO:0016740">
    <property type="term" value="F:transferase activity"/>
    <property type="evidence" value="ECO:0007669"/>
    <property type="project" value="UniProtKB-KW"/>
</dbReference>
<accession>A0A1Y6B379</accession>
<evidence type="ECO:0000256" key="2">
    <source>
        <dbReference type="ARBA" id="ARBA00011530"/>
    </source>
</evidence>
<evidence type="ECO:0000256" key="17">
    <source>
        <dbReference type="PIRSR" id="PIRSR038455-3"/>
    </source>
</evidence>
<feature type="binding site" description="covalent" evidence="16">
    <location>
        <position position="182"/>
    </location>
    <ligand>
        <name>heme c</name>
        <dbReference type="ChEBI" id="CHEBI:61717"/>
        <label>2</label>
    </ligand>
</feature>
<dbReference type="STRING" id="560819.SAMN05428998_101178"/>
<comment type="catalytic activity">
    <reaction evidence="13 14">
        <text>S-sulfanyl-L-cysteinyl-[SoxY protein] + thiosulfate + 2 Fe(III)-[cytochrome c] = S-(2-sulfodisulfanyl)-L-cysteinyl-[SoxY protein] + 2 Fe(II)-[cytochrome c] + 2 H(+)</text>
        <dbReference type="Rhea" id="RHEA:51224"/>
        <dbReference type="Rhea" id="RHEA-COMP:10350"/>
        <dbReference type="Rhea" id="RHEA-COMP:14399"/>
        <dbReference type="Rhea" id="RHEA-COMP:14689"/>
        <dbReference type="Rhea" id="RHEA-COMP:14690"/>
        <dbReference type="ChEBI" id="CHEBI:15378"/>
        <dbReference type="ChEBI" id="CHEBI:29033"/>
        <dbReference type="ChEBI" id="CHEBI:29034"/>
        <dbReference type="ChEBI" id="CHEBI:33542"/>
        <dbReference type="ChEBI" id="CHEBI:61963"/>
        <dbReference type="ChEBI" id="CHEBI:140664"/>
        <dbReference type="EC" id="2.8.5.2"/>
    </reaction>
</comment>
<reference evidence="20 21" key="1">
    <citation type="submission" date="2017-04" db="EMBL/GenBank/DDBJ databases">
        <authorList>
            <person name="Afonso C.L."/>
            <person name="Miller P.J."/>
            <person name="Scott M.A."/>
            <person name="Spackman E."/>
            <person name="Goraichik I."/>
            <person name="Dimitrov K.M."/>
            <person name="Suarez D.L."/>
            <person name="Swayne D.E."/>
        </authorList>
    </citation>
    <scope>NUCLEOTIDE SEQUENCE [LARGE SCALE GENOMIC DNA]</scope>
    <source>
        <strain evidence="20 21">USBA 355</strain>
    </source>
</reference>
<feature type="active site" description="Cysteine persulfide intermediate" evidence="15">
    <location>
        <position position="227"/>
    </location>
</feature>
<feature type="binding site" description="covalent" evidence="16">
    <location>
        <position position="185"/>
    </location>
    <ligand>
        <name>heme c</name>
        <dbReference type="ChEBI" id="CHEBI:61717"/>
        <label>2</label>
    </ligand>
</feature>
<evidence type="ECO:0000256" key="18">
    <source>
        <dbReference type="SAM" id="SignalP"/>
    </source>
</evidence>
<comment type="cofactor">
    <cofactor evidence="16">
        <name>heme</name>
        <dbReference type="ChEBI" id="CHEBI:30413"/>
    </cofactor>
    <text evidence="16">Binds 2 heme groups per subunit.</text>
</comment>
<dbReference type="EMBL" id="FWZX01000001">
    <property type="protein sequence ID" value="SME89120.1"/>
    <property type="molecule type" value="Genomic_DNA"/>
</dbReference>
<comment type="subunit">
    <text evidence="2 14">Heterodimer of SoxA and SoxX.</text>
</comment>